<evidence type="ECO:0000313" key="1">
    <source>
        <dbReference type="EMBL" id="OAY60570.1"/>
    </source>
</evidence>
<dbReference type="EMBL" id="CM004387">
    <property type="protein sequence ID" value="OAY60570.1"/>
    <property type="molecule type" value="Genomic_DNA"/>
</dbReference>
<dbReference type="AlphaFoldDB" id="A0A2C9WK03"/>
<accession>A0A2C9WK03</accession>
<reference evidence="1" key="1">
    <citation type="submission" date="2016-02" db="EMBL/GenBank/DDBJ databases">
        <title>WGS assembly of Manihot esculenta.</title>
        <authorList>
            <person name="Bredeson J.V."/>
            <person name="Prochnik S.E."/>
            <person name="Lyons J.B."/>
            <person name="Schmutz J."/>
            <person name="Grimwood J."/>
            <person name="Vrebalov J."/>
            <person name="Bart R.S."/>
            <person name="Amuge T."/>
            <person name="Ferguson M.E."/>
            <person name="Green R."/>
            <person name="Putnam N."/>
            <person name="Stites J."/>
            <person name="Rounsley S."/>
            <person name="Rokhsar D.S."/>
        </authorList>
    </citation>
    <scope>NUCLEOTIDE SEQUENCE [LARGE SCALE GENOMIC DNA]</scope>
    <source>
        <tissue evidence="1">Leaf</tissue>
    </source>
</reference>
<proteinExistence type="predicted"/>
<name>A0A2C9WK03_MANES</name>
<protein>
    <submittedName>
        <fullName evidence="1">Uncharacterized protein</fullName>
    </submittedName>
</protein>
<sequence>MQCACYLSISHQVSGNFVAQEFSLHLHDDSLAVPSVKAQIIRIHVRYYTMHLLQ</sequence>
<gene>
    <name evidence="1" type="ORF">MANES_01G122700</name>
</gene>
<organism evidence="1">
    <name type="scientific">Manihot esculenta</name>
    <name type="common">Cassava</name>
    <name type="synonym">Jatropha manihot</name>
    <dbReference type="NCBI Taxonomy" id="3983"/>
    <lineage>
        <taxon>Eukaryota</taxon>
        <taxon>Viridiplantae</taxon>
        <taxon>Streptophyta</taxon>
        <taxon>Embryophyta</taxon>
        <taxon>Tracheophyta</taxon>
        <taxon>Spermatophyta</taxon>
        <taxon>Magnoliopsida</taxon>
        <taxon>eudicotyledons</taxon>
        <taxon>Gunneridae</taxon>
        <taxon>Pentapetalae</taxon>
        <taxon>rosids</taxon>
        <taxon>fabids</taxon>
        <taxon>Malpighiales</taxon>
        <taxon>Euphorbiaceae</taxon>
        <taxon>Crotonoideae</taxon>
        <taxon>Manihoteae</taxon>
        <taxon>Manihot</taxon>
    </lineage>
</organism>